<organism evidence="3">
    <name type="scientific">Caldiarchaeum subterraneum</name>
    <dbReference type="NCBI Taxonomy" id="311458"/>
    <lineage>
        <taxon>Archaea</taxon>
        <taxon>Nitrososphaerota</taxon>
        <taxon>Candidatus Caldarchaeales</taxon>
        <taxon>Candidatus Caldarchaeaceae</taxon>
        <taxon>Candidatus Caldarchaeum</taxon>
    </lineage>
</organism>
<dbReference type="GO" id="GO:0003677">
    <property type="term" value="F:DNA binding"/>
    <property type="evidence" value="ECO:0007669"/>
    <property type="project" value="InterPro"/>
</dbReference>
<dbReference type="GO" id="GO:0140664">
    <property type="term" value="F:ATP-dependent DNA damage sensor activity"/>
    <property type="evidence" value="ECO:0007669"/>
    <property type="project" value="InterPro"/>
</dbReference>
<gene>
    <name evidence="3" type="ORF">ENU43_07350</name>
</gene>
<accession>A0A7J3G6S7</accession>
<dbReference type="Pfam" id="PF13481">
    <property type="entry name" value="AAA_25"/>
    <property type="match status" value="1"/>
</dbReference>
<feature type="domain" description="RecA family profile 1" evidence="2">
    <location>
        <begin position="6"/>
        <end position="181"/>
    </location>
</feature>
<sequence>MEEMIRRFYRTTGVPELDELMYGLPRAGLALIYGSQKAGKTTFAMQAALKVAEEGRQILYLDTESGGVSQLRLYNLAAAMGVKQDLIHRLISNVFIYQAGELSEQHKIVMDEWGGLVKKAEVGMFVLDSIAWHYHQRVMNAPPEHVGSVARELMGKLELQTKTLLNYAKNSGATVLFTSWSASKAKKAFEQHQIRELEKAAKKGLIDVRDLDIVLGTYGEDYIGGRFLGYIAKVIARIWRLQGDLRFFVIEAHREKPDNIGLYMRLTDRGLVPAQGAKPTRLENEMRRRLVEEEAVVVASDEDTDGGREARQPARGGLAGRKG</sequence>
<comment type="caution">
    <text evidence="3">The sequence shown here is derived from an EMBL/GenBank/DDBJ whole genome shotgun (WGS) entry which is preliminary data.</text>
</comment>
<feature type="region of interest" description="Disordered" evidence="1">
    <location>
        <begin position="297"/>
        <end position="323"/>
    </location>
</feature>
<dbReference type="SUPFAM" id="SSF52540">
    <property type="entry name" value="P-loop containing nucleoside triphosphate hydrolases"/>
    <property type="match status" value="1"/>
</dbReference>
<dbReference type="PROSITE" id="PS50162">
    <property type="entry name" value="RECA_2"/>
    <property type="match status" value="1"/>
</dbReference>
<dbReference type="InterPro" id="IPR020588">
    <property type="entry name" value="RecA_ATP-bd"/>
</dbReference>
<dbReference type="PANTHER" id="PTHR22942:SF47">
    <property type="entry name" value="DNA REPAIR AND RECOMBINATION PROTEIN RADB"/>
    <property type="match status" value="1"/>
</dbReference>
<evidence type="ECO:0000259" key="2">
    <source>
        <dbReference type="PROSITE" id="PS50162"/>
    </source>
</evidence>
<evidence type="ECO:0000313" key="3">
    <source>
        <dbReference type="EMBL" id="HGL41457.1"/>
    </source>
</evidence>
<reference evidence="3" key="1">
    <citation type="journal article" date="2020" name="mSystems">
        <title>Genome- and Community-Level Interaction Insights into Carbon Utilization and Element Cycling Functions of Hydrothermarchaeota in Hydrothermal Sediment.</title>
        <authorList>
            <person name="Zhou Z."/>
            <person name="Liu Y."/>
            <person name="Xu W."/>
            <person name="Pan J."/>
            <person name="Luo Z.H."/>
            <person name="Li M."/>
        </authorList>
    </citation>
    <scope>NUCLEOTIDE SEQUENCE [LARGE SCALE GENOMIC DNA]</scope>
    <source>
        <strain evidence="3">SpSt-669</strain>
    </source>
</reference>
<dbReference type="EMBL" id="DTCM01000087">
    <property type="protein sequence ID" value="HGL41457.1"/>
    <property type="molecule type" value="Genomic_DNA"/>
</dbReference>
<protein>
    <recommendedName>
        <fullName evidence="2">RecA family profile 1 domain-containing protein</fullName>
    </recommendedName>
</protein>
<dbReference type="PANTHER" id="PTHR22942">
    <property type="entry name" value="RECA/RAD51/RADA DNA STRAND-PAIRING FAMILY MEMBER"/>
    <property type="match status" value="1"/>
</dbReference>
<evidence type="ECO:0000256" key="1">
    <source>
        <dbReference type="SAM" id="MobiDB-lite"/>
    </source>
</evidence>
<dbReference type="Gene3D" id="3.40.50.300">
    <property type="entry name" value="P-loop containing nucleotide triphosphate hydrolases"/>
    <property type="match status" value="1"/>
</dbReference>
<dbReference type="AlphaFoldDB" id="A0A7J3G6S7"/>
<dbReference type="GO" id="GO:0006281">
    <property type="term" value="P:DNA repair"/>
    <property type="evidence" value="ECO:0007669"/>
    <property type="project" value="InterPro"/>
</dbReference>
<dbReference type="GO" id="GO:0005524">
    <property type="term" value="F:ATP binding"/>
    <property type="evidence" value="ECO:0007669"/>
    <property type="project" value="InterPro"/>
</dbReference>
<proteinExistence type="predicted"/>
<dbReference type="InterPro" id="IPR027417">
    <property type="entry name" value="P-loop_NTPase"/>
</dbReference>
<name>A0A7J3G6S7_CALS0</name>